<comment type="caution">
    <text evidence="4">The sequence shown here is derived from an EMBL/GenBank/DDBJ whole genome shotgun (WGS) entry which is preliminary data.</text>
</comment>
<name>A0A7W8HZH8_9CAUL</name>
<gene>
    <name evidence="4" type="ORF">HNQ67_002286</name>
</gene>
<evidence type="ECO:0000256" key="1">
    <source>
        <dbReference type="ARBA" id="ARBA00022679"/>
    </source>
</evidence>
<evidence type="ECO:0000313" key="4">
    <source>
        <dbReference type="EMBL" id="MBB5292762.1"/>
    </source>
</evidence>
<dbReference type="InterPro" id="IPR012893">
    <property type="entry name" value="HipA-like_C"/>
</dbReference>
<reference evidence="4 5" key="1">
    <citation type="submission" date="2020-08" db="EMBL/GenBank/DDBJ databases">
        <title>Genomic Encyclopedia of Type Strains, Phase IV (KMG-IV): sequencing the most valuable type-strain genomes for metagenomic binning, comparative biology and taxonomic classification.</title>
        <authorList>
            <person name="Goeker M."/>
        </authorList>
    </citation>
    <scope>NUCLEOTIDE SEQUENCE [LARGE SCALE GENOMIC DNA]</scope>
    <source>
        <strain evidence="4 5">DSM 25335</strain>
    </source>
</reference>
<evidence type="ECO:0000256" key="2">
    <source>
        <dbReference type="ARBA" id="ARBA00022777"/>
    </source>
</evidence>
<proteinExistence type="predicted"/>
<dbReference type="GO" id="GO:0016301">
    <property type="term" value="F:kinase activity"/>
    <property type="evidence" value="ECO:0007669"/>
    <property type="project" value="UniProtKB-KW"/>
</dbReference>
<evidence type="ECO:0000259" key="3">
    <source>
        <dbReference type="Pfam" id="PF07804"/>
    </source>
</evidence>
<keyword evidence="1" id="KW-0808">Transferase</keyword>
<evidence type="ECO:0000313" key="5">
    <source>
        <dbReference type="Proteomes" id="UP000566663"/>
    </source>
</evidence>
<keyword evidence="5" id="KW-1185">Reference proteome</keyword>
<feature type="domain" description="HipA-like C-terminal" evidence="3">
    <location>
        <begin position="28"/>
        <end position="199"/>
    </location>
</feature>
<dbReference type="EMBL" id="JACHFZ010000004">
    <property type="protein sequence ID" value="MBB5292762.1"/>
    <property type="molecule type" value="Genomic_DNA"/>
</dbReference>
<keyword evidence="2" id="KW-0418">Kinase</keyword>
<accession>A0A7W8HZH8</accession>
<dbReference type="AlphaFoldDB" id="A0A7W8HZH8"/>
<dbReference type="Gene3D" id="1.10.1070.20">
    <property type="match status" value="1"/>
</dbReference>
<protein>
    <recommendedName>
        <fullName evidence="3">HipA-like C-terminal domain-containing protein</fullName>
    </recommendedName>
</protein>
<dbReference type="Proteomes" id="UP000566663">
    <property type="component" value="Unassembled WGS sequence"/>
</dbReference>
<organism evidence="4 5">
    <name type="scientific">Brevundimonas basaltis</name>
    <dbReference type="NCBI Taxonomy" id="472166"/>
    <lineage>
        <taxon>Bacteria</taxon>
        <taxon>Pseudomonadati</taxon>
        <taxon>Pseudomonadota</taxon>
        <taxon>Alphaproteobacteria</taxon>
        <taxon>Caulobacterales</taxon>
        <taxon>Caulobacteraceae</taxon>
        <taxon>Brevundimonas</taxon>
    </lineage>
</organism>
<dbReference type="Pfam" id="PF07804">
    <property type="entry name" value="HipA_C"/>
    <property type="match status" value="1"/>
</dbReference>
<sequence>MARLPVHLPDVVDISRWELDEDNPFGPQGAKPKRFVISPNPTARPDLVSAHRYVFKEPTGNRAMQIWSEVIAYRLAREMGLPVPPAFLATDAIGRPGVLVEFFFGHPGHEPLRFVHAIERFQGLGRTTDFRRGSMRENIWLTRSHQVVDWHSWWAEAIAFDAVIGNTDRHSENWGFLVRVSTDGQVTHSLAPIFDNGTSLGFSIRDEDMGRLTTGAAFDRFVARGMHHCGWLAGNDESARHAELCRRFMEVHGRDGTKMDRVIHLRDSTIDDVVHACSATEFPIRFTERRADFVTRLLKAKRDAVIAAIGA</sequence>
<dbReference type="RefSeq" id="WP_183255423.1">
    <property type="nucleotide sequence ID" value="NZ_BAAAFF010000001.1"/>
</dbReference>